<dbReference type="RefSeq" id="WP_269663899.1">
    <property type="nucleotide sequence ID" value="NZ_CP114413.1"/>
</dbReference>
<dbReference type="PROSITE" id="PS01117">
    <property type="entry name" value="HTH_MARR_1"/>
    <property type="match status" value="1"/>
</dbReference>
<evidence type="ECO:0000256" key="3">
    <source>
        <dbReference type="ARBA" id="ARBA00023163"/>
    </source>
</evidence>
<dbReference type="InterPro" id="IPR000835">
    <property type="entry name" value="HTH_MarR-typ"/>
</dbReference>
<name>A0ABY7KPB3_9ACTN</name>
<feature type="domain" description="HTH marR-type" evidence="5">
    <location>
        <begin position="8"/>
        <end position="140"/>
    </location>
</feature>
<dbReference type="InterPro" id="IPR039422">
    <property type="entry name" value="MarR/SlyA-like"/>
</dbReference>
<protein>
    <submittedName>
        <fullName evidence="6">MarR family transcriptional regulator</fullName>
    </submittedName>
</protein>
<evidence type="ECO:0000256" key="2">
    <source>
        <dbReference type="ARBA" id="ARBA00023125"/>
    </source>
</evidence>
<evidence type="ECO:0000259" key="5">
    <source>
        <dbReference type="PROSITE" id="PS50995"/>
    </source>
</evidence>
<proteinExistence type="predicted"/>
<dbReference type="PANTHER" id="PTHR33164">
    <property type="entry name" value="TRANSCRIPTIONAL REGULATOR, MARR FAMILY"/>
    <property type="match status" value="1"/>
</dbReference>
<sequence length="178" mass="18909">MPEGTSAASISLDRLFELAEVLGAMMERGVGEHGLTRARAGLLWTLFRDGSMTQRALAARLRVTPRNVTGLLDALEADGLVARAAHPSDRRATLVSLTESGRALASVLRGGRDALAVELFRDMSAGQLAAIQDGLETVIARLRAIDRAGGWRAAVPHAKEVTPDTLPGGLPPRRTKRG</sequence>
<dbReference type="PROSITE" id="PS50995">
    <property type="entry name" value="HTH_MARR_2"/>
    <property type="match status" value="1"/>
</dbReference>
<dbReference type="InterPro" id="IPR036388">
    <property type="entry name" value="WH-like_DNA-bd_sf"/>
</dbReference>
<dbReference type="Gene3D" id="1.10.10.10">
    <property type="entry name" value="Winged helix-like DNA-binding domain superfamily/Winged helix DNA-binding domain"/>
    <property type="match status" value="1"/>
</dbReference>
<keyword evidence="7" id="KW-1185">Reference proteome</keyword>
<accession>A0ABY7KPB3</accession>
<dbReference type="PRINTS" id="PR00598">
    <property type="entry name" value="HTHMARR"/>
</dbReference>
<gene>
    <name evidence="6" type="ORF">STRCI_007982</name>
</gene>
<evidence type="ECO:0000313" key="6">
    <source>
        <dbReference type="EMBL" id="WAZ26414.1"/>
    </source>
</evidence>
<evidence type="ECO:0000313" key="7">
    <source>
        <dbReference type="Proteomes" id="UP001164439"/>
    </source>
</evidence>
<organism evidence="6 7">
    <name type="scientific">Streptomyces cinnabarinus</name>
    <dbReference type="NCBI Taxonomy" id="67287"/>
    <lineage>
        <taxon>Bacteria</taxon>
        <taxon>Bacillati</taxon>
        <taxon>Actinomycetota</taxon>
        <taxon>Actinomycetes</taxon>
        <taxon>Kitasatosporales</taxon>
        <taxon>Streptomycetaceae</taxon>
        <taxon>Streptomyces</taxon>
    </lineage>
</organism>
<dbReference type="Proteomes" id="UP001164439">
    <property type="component" value="Chromosome"/>
</dbReference>
<evidence type="ECO:0000256" key="1">
    <source>
        <dbReference type="ARBA" id="ARBA00023015"/>
    </source>
</evidence>
<reference evidence="6" key="1">
    <citation type="submission" date="2022-12" db="EMBL/GenBank/DDBJ databases">
        <authorList>
            <person name="Ruckert C."/>
            <person name="Busche T."/>
            <person name="Kalinowski J."/>
            <person name="Wittmann C."/>
        </authorList>
    </citation>
    <scope>NUCLEOTIDE SEQUENCE</scope>
    <source>
        <strain evidence="6">DSM 40467</strain>
    </source>
</reference>
<dbReference type="SMART" id="SM00347">
    <property type="entry name" value="HTH_MARR"/>
    <property type="match status" value="1"/>
</dbReference>
<keyword evidence="2" id="KW-0238">DNA-binding</keyword>
<dbReference type="InterPro" id="IPR036390">
    <property type="entry name" value="WH_DNA-bd_sf"/>
</dbReference>
<dbReference type="EMBL" id="CP114413">
    <property type="protein sequence ID" value="WAZ26414.1"/>
    <property type="molecule type" value="Genomic_DNA"/>
</dbReference>
<keyword evidence="3" id="KW-0804">Transcription</keyword>
<dbReference type="InterPro" id="IPR023187">
    <property type="entry name" value="Tscrpt_reg_MarR-type_CS"/>
</dbReference>
<feature type="region of interest" description="Disordered" evidence="4">
    <location>
        <begin position="158"/>
        <end position="178"/>
    </location>
</feature>
<keyword evidence="1" id="KW-0805">Transcription regulation</keyword>
<dbReference type="PANTHER" id="PTHR33164:SF43">
    <property type="entry name" value="HTH-TYPE TRANSCRIPTIONAL REPRESSOR YETL"/>
    <property type="match status" value="1"/>
</dbReference>
<dbReference type="SUPFAM" id="SSF46785">
    <property type="entry name" value="Winged helix' DNA-binding domain"/>
    <property type="match status" value="1"/>
</dbReference>
<dbReference type="Pfam" id="PF01047">
    <property type="entry name" value="MarR"/>
    <property type="match status" value="1"/>
</dbReference>
<evidence type="ECO:0000256" key="4">
    <source>
        <dbReference type="SAM" id="MobiDB-lite"/>
    </source>
</evidence>